<dbReference type="EMBL" id="CP045272">
    <property type="protein sequence ID" value="QJX78109.1"/>
    <property type="molecule type" value="Genomic_DNA"/>
</dbReference>
<dbReference type="Pfam" id="PF00126">
    <property type="entry name" value="HTH_1"/>
    <property type="match status" value="1"/>
</dbReference>
<accession>A0A6M6DZC2</accession>
<dbReference type="InterPro" id="IPR000847">
    <property type="entry name" value="LysR_HTH_N"/>
</dbReference>
<dbReference type="InterPro" id="IPR005119">
    <property type="entry name" value="LysR_subst-bd"/>
</dbReference>
<dbReference type="GO" id="GO:0005829">
    <property type="term" value="C:cytosol"/>
    <property type="evidence" value="ECO:0007669"/>
    <property type="project" value="TreeGrafter"/>
</dbReference>
<dbReference type="PANTHER" id="PTHR30419:SF28">
    <property type="entry name" value="HTH-TYPE TRANSCRIPTIONAL REGULATOR BSDA"/>
    <property type="match status" value="1"/>
</dbReference>
<sequence length="288" mass="33082">MDMNIQKYIAFVKTVELGSFTKAAKYLNYSQSGISRMINDLEKEWGVTLLERGRSGLRLTSEGLNLFPAAKRLFEEYQNLQHQIEEINGLQSGVVRIGTFSSVATHWLPKIIKQFKTDYPNIDFELLLGDYHEIEKWILEGRVDFGFLRLPTLPELETTLIEQDNLIVVLPKSHPLADLEKIPIAELCESSFILLEKEGNSDVAKLLKKWNICPKINFTTWDDYAIMAMVESGLGISILPQLVLQRISYDVITKELEVPAYRKIGLAYRENQTLSLASNQFLNYLEYR</sequence>
<dbReference type="Pfam" id="PF03466">
    <property type="entry name" value="LysR_substrate"/>
    <property type="match status" value="1"/>
</dbReference>
<dbReference type="InterPro" id="IPR050950">
    <property type="entry name" value="HTH-type_LysR_regulators"/>
</dbReference>
<dbReference type="PRINTS" id="PR00039">
    <property type="entry name" value="HTHLYSR"/>
</dbReference>
<reference evidence="6 7" key="1">
    <citation type="submission" date="2019-10" db="EMBL/GenBank/DDBJ databases">
        <title>Complete genome sequences for adaption low water activity.</title>
        <authorList>
            <person name="Zhao L."/>
            <person name="Zhong J."/>
        </authorList>
    </citation>
    <scope>NUCLEOTIDE SEQUENCE [LARGE SCALE GENOMIC DNA]</scope>
    <source>
        <strain evidence="6 7">FDU301</strain>
    </source>
</reference>
<dbReference type="SUPFAM" id="SSF46785">
    <property type="entry name" value="Winged helix' DNA-binding domain"/>
    <property type="match status" value="1"/>
</dbReference>
<dbReference type="Proteomes" id="UP000501076">
    <property type="component" value="Chromosome"/>
</dbReference>
<dbReference type="PANTHER" id="PTHR30419">
    <property type="entry name" value="HTH-TYPE TRANSCRIPTIONAL REGULATOR YBHD"/>
    <property type="match status" value="1"/>
</dbReference>
<dbReference type="CDD" id="cd05466">
    <property type="entry name" value="PBP2_LTTR_substrate"/>
    <property type="match status" value="1"/>
</dbReference>
<organism evidence="6 7">
    <name type="scientific">Priestia megaterium</name>
    <name type="common">Bacillus megaterium</name>
    <dbReference type="NCBI Taxonomy" id="1404"/>
    <lineage>
        <taxon>Bacteria</taxon>
        <taxon>Bacillati</taxon>
        <taxon>Bacillota</taxon>
        <taxon>Bacilli</taxon>
        <taxon>Bacillales</taxon>
        <taxon>Bacillaceae</taxon>
        <taxon>Priestia</taxon>
    </lineage>
</organism>
<dbReference type="InterPro" id="IPR036388">
    <property type="entry name" value="WH-like_DNA-bd_sf"/>
</dbReference>
<keyword evidence="2" id="KW-0805">Transcription regulation</keyword>
<dbReference type="Gene3D" id="1.10.10.10">
    <property type="entry name" value="Winged helix-like DNA-binding domain superfamily/Winged helix DNA-binding domain"/>
    <property type="match status" value="1"/>
</dbReference>
<evidence type="ECO:0000256" key="3">
    <source>
        <dbReference type="ARBA" id="ARBA00023125"/>
    </source>
</evidence>
<dbReference type="Gene3D" id="3.40.190.290">
    <property type="match status" value="1"/>
</dbReference>
<evidence type="ECO:0000256" key="2">
    <source>
        <dbReference type="ARBA" id="ARBA00023015"/>
    </source>
</evidence>
<keyword evidence="4" id="KW-0804">Transcription</keyword>
<evidence type="ECO:0000256" key="4">
    <source>
        <dbReference type="ARBA" id="ARBA00023163"/>
    </source>
</evidence>
<evidence type="ECO:0000256" key="1">
    <source>
        <dbReference type="ARBA" id="ARBA00009437"/>
    </source>
</evidence>
<dbReference type="GO" id="GO:0003700">
    <property type="term" value="F:DNA-binding transcription factor activity"/>
    <property type="evidence" value="ECO:0007669"/>
    <property type="project" value="InterPro"/>
</dbReference>
<dbReference type="GO" id="GO:0003677">
    <property type="term" value="F:DNA binding"/>
    <property type="evidence" value="ECO:0007669"/>
    <property type="project" value="UniProtKB-KW"/>
</dbReference>
<dbReference type="PROSITE" id="PS50931">
    <property type="entry name" value="HTH_LYSR"/>
    <property type="match status" value="1"/>
</dbReference>
<proteinExistence type="inferred from homology"/>
<comment type="similarity">
    <text evidence="1">Belongs to the LysR transcriptional regulatory family.</text>
</comment>
<protein>
    <submittedName>
        <fullName evidence="6">LysR family transcriptional regulator</fullName>
    </submittedName>
</protein>
<evidence type="ECO:0000259" key="5">
    <source>
        <dbReference type="PROSITE" id="PS50931"/>
    </source>
</evidence>
<keyword evidence="3" id="KW-0238">DNA-binding</keyword>
<dbReference type="SUPFAM" id="SSF53850">
    <property type="entry name" value="Periplasmic binding protein-like II"/>
    <property type="match status" value="1"/>
</dbReference>
<dbReference type="FunFam" id="1.10.10.10:FF:000001">
    <property type="entry name" value="LysR family transcriptional regulator"/>
    <property type="match status" value="1"/>
</dbReference>
<dbReference type="AlphaFoldDB" id="A0A6M6DZC2"/>
<evidence type="ECO:0000313" key="6">
    <source>
        <dbReference type="EMBL" id="QJX78109.1"/>
    </source>
</evidence>
<dbReference type="InterPro" id="IPR036390">
    <property type="entry name" value="WH_DNA-bd_sf"/>
</dbReference>
<name>A0A6M6DZC2_PRIMG</name>
<feature type="domain" description="HTH lysR-type" evidence="5">
    <location>
        <begin position="3"/>
        <end position="60"/>
    </location>
</feature>
<evidence type="ECO:0000313" key="7">
    <source>
        <dbReference type="Proteomes" id="UP000501076"/>
    </source>
</evidence>
<gene>
    <name evidence="6" type="ORF">FDZ14_18690</name>
</gene>